<dbReference type="EMBL" id="AP027370">
    <property type="protein sequence ID" value="BDY12006.1"/>
    <property type="molecule type" value="Genomic_DNA"/>
</dbReference>
<sequence length="120" mass="14127">MKIALQCHSILIEKSLRKFLKNFLVPEHQAQIIVSDHPVHTKLPVLRIGLDADADLKKPFSRSQLMIRLEEKLHNYRNKEALRAFTIEEDPSLEEKIEVATRSFVQELTSLIKEHYEKRR</sequence>
<gene>
    <name evidence="1" type="ORF">HCR_03180</name>
</gene>
<protein>
    <recommendedName>
        <fullName evidence="3">Dephospho-CoA kinase</fullName>
    </recommendedName>
</protein>
<reference evidence="1 2" key="1">
    <citation type="submission" date="2023-03" db="EMBL/GenBank/DDBJ databases">
        <title>Description of Hydrogenimonas sp. ISO32.</title>
        <authorList>
            <person name="Mino S."/>
            <person name="Fukazawa S."/>
            <person name="Sawabe T."/>
        </authorList>
    </citation>
    <scope>NUCLEOTIDE SEQUENCE [LARGE SCALE GENOMIC DNA]</scope>
    <source>
        <strain evidence="1 2">ISO32</strain>
    </source>
</reference>
<dbReference type="Proteomes" id="UP001321445">
    <property type="component" value="Chromosome"/>
</dbReference>
<organism evidence="1 2">
    <name type="scientific">Hydrogenimonas cancrithermarum</name>
    <dbReference type="NCBI Taxonomy" id="2993563"/>
    <lineage>
        <taxon>Bacteria</taxon>
        <taxon>Pseudomonadati</taxon>
        <taxon>Campylobacterota</taxon>
        <taxon>Epsilonproteobacteria</taxon>
        <taxon>Campylobacterales</taxon>
        <taxon>Hydrogenimonadaceae</taxon>
        <taxon>Hydrogenimonas</taxon>
    </lineage>
</organism>
<dbReference type="RefSeq" id="WP_286337220.1">
    <property type="nucleotide sequence ID" value="NZ_AP027370.1"/>
</dbReference>
<name>A0ABN6WSG2_9BACT</name>
<keyword evidence="2" id="KW-1185">Reference proteome</keyword>
<evidence type="ECO:0008006" key="3">
    <source>
        <dbReference type="Google" id="ProtNLM"/>
    </source>
</evidence>
<proteinExistence type="predicted"/>
<evidence type="ECO:0000313" key="1">
    <source>
        <dbReference type="EMBL" id="BDY12006.1"/>
    </source>
</evidence>
<evidence type="ECO:0000313" key="2">
    <source>
        <dbReference type="Proteomes" id="UP001321445"/>
    </source>
</evidence>
<accession>A0ABN6WSG2</accession>